<dbReference type="GO" id="GO:0016020">
    <property type="term" value="C:membrane"/>
    <property type="evidence" value="ECO:0007669"/>
    <property type="project" value="UniProtKB-SubCell"/>
</dbReference>
<dbReference type="InterPro" id="IPR013320">
    <property type="entry name" value="ConA-like_dom_sf"/>
</dbReference>
<dbReference type="Gene3D" id="2.60.120.260">
    <property type="entry name" value="Galactose-binding domain-like"/>
    <property type="match status" value="1"/>
</dbReference>
<comment type="subcellular location">
    <subcellularLocation>
        <location evidence="1">Membrane</location>
        <topology evidence="1">Single-pass type I membrane protein</topology>
    </subcellularLocation>
</comment>
<evidence type="ECO:0000256" key="4">
    <source>
        <dbReference type="ARBA" id="ARBA00022692"/>
    </source>
</evidence>
<feature type="domain" description="Laminin G" evidence="13">
    <location>
        <begin position="981"/>
        <end position="1164"/>
    </location>
</feature>
<evidence type="ECO:0000256" key="8">
    <source>
        <dbReference type="ARBA" id="ARBA00023157"/>
    </source>
</evidence>
<feature type="signal peptide" evidence="11">
    <location>
        <begin position="1"/>
        <end position="22"/>
    </location>
</feature>
<dbReference type="AlphaFoldDB" id="A0A131YI17"/>
<dbReference type="PANTHER" id="PTHR15036:SF91">
    <property type="entry name" value="NEUREXIN-4"/>
    <property type="match status" value="1"/>
</dbReference>
<dbReference type="InterPro" id="IPR001791">
    <property type="entry name" value="Laminin_G"/>
</dbReference>
<dbReference type="CDD" id="cd00057">
    <property type="entry name" value="FA58C"/>
    <property type="match status" value="1"/>
</dbReference>
<feature type="domain" description="Laminin G" evidence="13">
    <location>
        <begin position="350"/>
        <end position="512"/>
    </location>
</feature>
<evidence type="ECO:0000259" key="13">
    <source>
        <dbReference type="PROSITE" id="PS50025"/>
    </source>
</evidence>
<dbReference type="PROSITE" id="PS50025">
    <property type="entry name" value="LAM_G_DOMAIN"/>
    <property type="match status" value="4"/>
</dbReference>
<name>A0A131YI17_RHIAP</name>
<evidence type="ECO:0000256" key="5">
    <source>
        <dbReference type="ARBA" id="ARBA00022729"/>
    </source>
</evidence>
<dbReference type="PANTHER" id="PTHR15036">
    <property type="entry name" value="PIKACHURIN-LIKE PROTEIN"/>
    <property type="match status" value="1"/>
</dbReference>
<feature type="domain" description="Laminin G" evidence="13">
    <location>
        <begin position="164"/>
        <end position="344"/>
    </location>
</feature>
<dbReference type="CDD" id="cd00054">
    <property type="entry name" value="EGF_CA"/>
    <property type="match status" value="1"/>
</dbReference>
<dbReference type="PROSITE" id="PS01286">
    <property type="entry name" value="FA58C_2"/>
    <property type="match status" value="1"/>
</dbReference>
<evidence type="ECO:0000259" key="12">
    <source>
        <dbReference type="PROSITE" id="PS50022"/>
    </source>
</evidence>
<evidence type="ECO:0000313" key="15">
    <source>
        <dbReference type="EMBL" id="JAP78142.1"/>
    </source>
</evidence>
<dbReference type="Gene3D" id="2.10.25.10">
    <property type="entry name" value="Laminin"/>
    <property type="match status" value="1"/>
</dbReference>
<evidence type="ECO:0000256" key="7">
    <source>
        <dbReference type="ARBA" id="ARBA00023136"/>
    </source>
</evidence>
<protein>
    <submittedName>
        <fullName evidence="15">Neurexin iv</fullName>
    </submittedName>
</protein>
<dbReference type="CDD" id="cd00110">
    <property type="entry name" value="LamG"/>
    <property type="match status" value="4"/>
</dbReference>
<dbReference type="PROSITE" id="PS01285">
    <property type="entry name" value="FA58C_1"/>
    <property type="match status" value="1"/>
</dbReference>
<evidence type="ECO:0000256" key="3">
    <source>
        <dbReference type="ARBA" id="ARBA00022536"/>
    </source>
</evidence>
<keyword evidence="7 10" id="KW-0472">Membrane</keyword>
<evidence type="ECO:0000256" key="2">
    <source>
        <dbReference type="ARBA" id="ARBA00010241"/>
    </source>
</evidence>
<dbReference type="SMART" id="SM00231">
    <property type="entry name" value="FA58C"/>
    <property type="match status" value="1"/>
</dbReference>
<evidence type="ECO:0000256" key="10">
    <source>
        <dbReference type="SAM" id="Phobius"/>
    </source>
</evidence>
<dbReference type="Gene3D" id="2.60.120.1000">
    <property type="match status" value="1"/>
</dbReference>
<proteinExistence type="inferred from homology"/>
<dbReference type="InterPro" id="IPR000421">
    <property type="entry name" value="FA58C"/>
</dbReference>
<keyword evidence="6 10" id="KW-1133">Transmembrane helix</keyword>
<comment type="caution">
    <text evidence="9">Lacks conserved residue(s) required for the propagation of feature annotation.</text>
</comment>
<feature type="transmembrane region" description="Helical" evidence="10">
    <location>
        <begin position="1202"/>
        <end position="1222"/>
    </location>
</feature>
<dbReference type="SMART" id="SM00282">
    <property type="entry name" value="LamG"/>
    <property type="match status" value="4"/>
</dbReference>
<evidence type="ECO:0000256" key="1">
    <source>
        <dbReference type="ARBA" id="ARBA00004479"/>
    </source>
</evidence>
<comment type="similarity">
    <text evidence="2">Belongs to the neurexin family.</text>
</comment>
<dbReference type="SMART" id="SM00181">
    <property type="entry name" value="EGF"/>
    <property type="match status" value="2"/>
</dbReference>
<keyword evidence="5 11" id="KW-0732">Signal</keyword>
<organism evidence="15">
    <name type="scientific">Rhipicephalus appendiculatus</name>
    <name type="common">Brown ear tick</name>
    <dbReference type="NCBI Taxonomy" id="34631"/>
    <lineage>
        <taxon>Eukaryota</taxon>
        <taxon>Metazoa</taxon>
        <taxon>Ecdysozoa</taxon>
        <taxon>Arthropoda</taxon>
        <taxon>Chelicerata</taxon>
        <taxon>Arachnida</taxon>
        <taxon>Acari</taxon>
        <taxon>Parasitiformes</taxon>
        <taxon>Ixodida</taxon>
        <taxon>Ixodoidea</taxon>
        <taxon>Ixodidae</taxon>
        <taxon>Rhipicephalinae</taxon>
        <taxon>Rhipicephalus</taxon>
        <taxon>Rhipicephalus</taxon>
    </lineage>
</organism>
<evidence type="ECO:0000256" key="6">
    <source>
        <dbReference type="ARBA" id="ARBA00022989"/>
    </source>
</evidence>
<feature type="chain" id="PRO_5007285221" evidence="11">
    <location>
        <begin position="23"/>
        <end position="1268"/>
    </location>
</feature>
<dbReference type="Pfam" id="PF00008">
    <property type="entry name" value="EGF"/>
    <property type="match status" value="2"/>
</dbReference>
<dbReference type="InterPro" id="IPR008979">
    <property type="entry name" value="Galactose-bd-like_sf"/>
</dbReference>
<feature type="domain" description="EGF-like" evidence="14">
    <location>
        <begin position="514"/>
        <end position="551"/>
    </location>
</feature>
<dbReference type="PROSITE" id="PS50022">
    <property type="entry name" value="FA58C_3"/>
    <property type="match status" value="1"/>
</dbReference>
<dbReference type="Pfam" id="PF02210">
    <property type="entry name" value="Laminin_G_2"/>
    <property type="match status" value="4"/>
</dbReference>
<feature type="domain" description="Laminin G" evidence="13">
    <location>
        <begin position="775"/>
        <end position="942"/>
    </location>
</feature>
<feature type="domain" description="EGF-like" evidence="14">
    <location>
        <begin position="943"/>
        <end position="979"/>
    </location>
</feature>
<dbReference type="Gene3D" id="2.60.120.200">
    <property type="match status" value="4"/>
</dbReference>
<reference evidence="15" key="1">
    <citation type="journal article" date="2016" name="Ticks Tick Borne Dis.">
        <title>De novo assembly and annotation of the salivary gland transcriptome of Rhipicephalus appendiculatus male and female ticks during blood feeding.</title>
        <authorList>
            <person name="de Castro M.H."/>
            <person name="de Klerk D."/>
            <person name="Pienaar R."/>
            <person name="Latif A.A."/>
            <person name="Rees D.J."/>
            <person name="Mans B.J."/>
        </authorList>
    </citation>
    <scope>NUCLEOTIDE SEQUENCE</scope>
    <source>
        <tissue evidence="15">Salivary glands</tissue>
    </source>
</reference>
<dbReference type="SUPFAM" id="SSF49899">
    <property type="entry name" value="Concanavalin A-like lectins/glucanases"/>
    <property type="match status" value="4"/>
</dbReference>
<dbReference type="FunFam" id="2.60.120.260:FF:000016">
    <property type="entry name" value="Contactin-associated protein-like 4 isoform 1"/>
    <property type="match status" value="1"/>
</dbReference>
<keyword evidence="3 9" id="KW-0245">EGF-like domain</keyword>
<sequence length="1268" mass="143020">MARLLHCPLLVLVLQAIGTCSGCDEALYGKLSASSELSADRGAEKAYLDSGSAWTAKNSDFDQFLLISLKSKKTITSIVTMGKQHSPEFVQEFKIYYGDHGGDFTEYKDREGNPKLFRGNSDGNTEVRNVFEYPIIAQYIRINPTRWRDRISLRAELYGCEYEAEALQLDGKSYVVMDLNRRPVTSTEDTLRLRFRTNHADGLLLYSYGSQRDLFALQLVHNKLLFSVDLGGEGVVTEVWCGSLLDDNIWHDVQISRFRRELVFTVDRVVVRQRLKGDSFQLDLNRELYIGGMPNFNQEGIKVAANFTGCVENLMINDTNVAYELKRDTESYTYSKVGQVLYNCRYEQVVSVTFVSSDSMLRVHGYMQPSMNCSFDFRTFNERGLLLYNKFSIEGYVKLYLDAGRIRVELQGKKTPVVLLKPFDHLLNDGQWHSLTLALQTNRIELHLDGVPSITTRLFSMETGSEYLVGGGVYGMRGFIGCMRYLYIEGRYINVLTLPPNQVQGQLLRDACQMVDRCHPNPCEHGGVCKQDSIEFVCNCTDTGYAGAVCHVSLHPLSCEAYHMKKKPDETMVNILIDVDGSGPLTPFPVECIFHPDNRSDTLVHHKNEMTTDVKGYREPGSFIQDIVYDAPMEQMVHLVNRSTVCRQRLTYECFNARLFDTSVQDSTPDTFSPYGWWVSRSNQRMDYWGGSIPGSRKCRCGLFGSCRDPQRWCNCDSGVEEWLSDGGELTDRDYLPVRQLRFGDTGSASMQEDKKRGRYTIGPLECQGDALFDDVVTFRFTDSTIEVPHLNLRHSWDVYFHFKTTAENGVIMHSKGPTDYVKLVLIGGDQIQLLYETAGGGPQGVSVETSYKLSNNEWHSVHIERNRKEARIVVDGSQSAEVREKPDRSHALHLPGNLVIGASVDYKEGYVGCLRGFMVNGEPLNLRLRAPPGLYGVSLGCVGKCASNPCLNGGTCLEGYSGYTCDCQWTPFKGPICADEIGVNLRSDNYVRYDFETTLSTLEEYIRVGFTTTEHHGMIFGMSSRTGEYLNLMMSTSGHLRLVFDFGFERQELIIKNENFALGQIHDVQIKRTHNGERLTIFVDNYEPQVHTFNIRGKADAQFNDLLSIYVGRNESMGTGEGFVGCISRVQFDDHMPLRRYFQESRRSNVHAYPEGAVREDTCGIEPVTYAPPEDETRPPPTLPPGVYREPWAVSSYADSAILGGVLAVILAAIVIMAIILGRYVSRHKGEYLTYEDSGAKDAPDADTAVVHGVRGHDVTKKREWFI</sequence>
<evidence type="ECO:0000259" key="14">
    <source>
        <dbReference type="PROSITE" id="PS50026"/>
    </source>
</evidence>
<feature type="domain" description="F5/8 type C" evidence="12">
    <location>
        <begin position="12"/>
        <end position="160"/>
    </location>
</feature>
<dbReference type="EMBL" id="GEDV01010415">
    <property type="protein sequence ID" value="JAP78142.1"/>
    <property type="molecule type" value="Transcribed_RNA"/>
</dbReference>
<dbReference type="SUPFAM" id="SSF49785">
    <property type="entry name" value="Galactose-binding domain-like"/>
    <property type="match status" value="1"/>
</dbReference>
<keyword evidence="4 10" id="KW-0812">Transmembrane</keyword>
<keyword evidence="8" id="KW-1015">Disulfide bond</keyword>
<evidence type="ECO:0000256" key="9">
    <source>
        <dbReference type="PROSITE-ProRule" id="PRU00076"/>
    </source>
</evidence>
<accession>A0A131YI17</accession>
<dbReference type="PROSITE" id="PS50026">
    <property type="entry name" value="EGF_3"/>
    <property type="match status" value="2"/>
</dbReference>
<dbReference type="InterPro" id="IPR000742">
    <property type="entry name" value="EGF"/>
</dbReference>
<dbReference type="InterPro" id="IPR050372">
    <property type="entry name" value="Neurexin-related_CASP"/>
</dbReference>
<dbReference type="Pfam" id="PF00754">
    <property type="entry name" value="F5_F8_type_C"/>
    <property type="match status" value="1"/>
</dbReference>
<evidence type="ECO:0000256" key="11">
    <source>
        <dbReference type="SAM" id="SignalP"/>
    </source>
</evidence>